<keyword evidence="1" id="KW-1133">Transmembrane helix</keyword>
<keyword evidence="3" id="KW-1185">Reference proteome</keyword>
<evidence type="ECO:0000313" key="2">
    <source>
        <dbReference type="EMBL" id="SHI56510.1"/>
    </source>
</evidence>
<keyword evidence="1" id="KW-0812">Transmembrane</keyword>
<feature type="transmembrane region" description="Helical" evidence="1">
    <location>
        <begin position="15"/>
        <end position="34"/>
    </location>
</feature>
<evidence type="ECO:0000256" key="1">
    <source>
        <dbReference type="SAM" id="Phobius"/>
    </source>
</evidence>
<accession>A0A1M6C660</accession>
<dbReference type="OrthoDB" id="945646at2"/>
<organism evidence="2 3">
    <name type="scientific">Flavobacterium haoranii</name>
    <dbReference type="NCBI Taxonomy" id="683124"/>
    <lineage>
        <taxon>Bacteria</taxon>
        <taxon>Pseudomonadati</taxon>
        <taxon>Bacteroidota</taxon>
        <taxon>Flavobacteriia</taxon>
        <taxon>Flavobacteriales</taxon>
        <taxon>Flavobacteriaceae</taxon>
        <taxon>Flavobacterium</taxon>
    </lineage>
</organism>
<protein>
    <recommendedName>
        <fullName evidence="4">VWFA domain-containing protein</fullName>
    </recommendedName>
</protein>
<reference evidence="2 3" key="1">
    <citation type="submission" date="2016-11" db="EMBL/GenBank/DDBJ databases">
        <authorList>
            <person name="Jaros S."/>
            <person name="Januszkiewicz K."/>
            <person name="Wedrychowicz H."/>
        </authorList>
    </citation>
    <scope>NUCLEOTIDE SEQUENCE [LARGE SCALE GENOMIC DNA]</scope>
    <source>
        <strain evidence="2 3">DSM 22807</strain>
    </source>
</reference>
<dbReference type="Proteomes" id="UP000184232">
    <property type="component" value="Unassembled WGS sequence"/>
</dbReference>
<dbReference type="STRING" id="683124.SAMN05444337_0291"/>
<keyword evidence="1" id="KW-0472">Membrane</keyword>
<dbReference type="AlphaFoldDB" id="A0A1M6C660"/>
<evidence type="ECO:0008006" key="4">
    <source>
        <dbReference type="Google" id="ProtNLM"/>
    </source>
</evidence>
<gene>
    <name evidence="2" type="ORF">SAMN05444337_0291</name>
</gene>
<proteinExistence type="predicted"/>
<sequence length="364" mass="42171">METRRVNKVKSKKPIYILIAVIVFFILFISLISMPSKLNTAIDEIQVSANMNEVKSIFDKYKFDLLETDENGNKSIAIEFQDEVRKKLNTFNLNEEEIKQCLEWLPTAKTSINVIVVPDLSRRILDQINNPNQVTNDKIILSNIWKSFVEVSMLKQDSKDKLIIDVTDVEQAKGQFNAIANNLQFDLSSHKGKSNRLYFTVDKTDQFNMGIEKMYNSAIQKPLGADYVFYFKRYLESRIKKNTLFDNYVNKIVIITDGYLEAEDRASDTKLTPQLYKSLIIGNTNEMISMLGLNIPKVNVDLSNTEILICEVNERKTGKGKDFEILKAYWTDWLQRMNARKIQFSHREQATDITVNTINQFIKQ</sequence>
<dbReference type="EMBL" id="FQZH01000001">
    <property type="protein sequence ID" value="SHI56510.1"/>
    <property type="molecule type" value="Genomic_DNA"/>
</dbReference>
<dbReference type="RefSeq" id="WP_143146158.1">
    <property type="nucleotide sequence ID" value="NZ_FQZH01000001.1"/>
</dbReference>
<name>A0A1M6C660_9FLAO</name>
<evidence type="ECO:0000313" key="3">
    <source>
        <dbReference type="Proteomes" id="UP000184232"/>
    </source>
</evidence>